<reference evidence="10" key="2">
    <citation type="submission" date="2020-09" db="EMBL/GenBank/DDBJ databases">
        <authorList>
            <person name="Sun Q."/>
            <person name="Zhou Y."/>
        </authorList>
    </citation>
    <scope>NUCLEOTIDE SEQUENCE</scope>
    <source>
        <strain evidence="10">CGMCC 4.3508</strain>
    </source>
</reference>
<keyword evidence="5 8" id="KW-0812">Transmembrane</keyword>
<keyword evidence="4" id="KW-1003">Cell membrane</keyword>
<protein>
    <submittedName>
        <fullName evidence="10">Aquaporin Z</fullName>
    </submittedName>
</protein>
<comment type="subcellular location">
    <subcellularLocation>
        <location evidence="1">Cell membrane</location>
        <topology evidence="1">Multi-pass membrane protein</topology>
    </subcellularLocation>
</comment>
<dbReference type="GO" id="GO:0005886">
    <property type="term" value="C:plasma membrane"/>
    <property type="evidence" value="ECO:0007669"/>
    <property type="project" value="UniProtKB-SubCell"/>
</dbReference>
<dbReference type="InterPro" id="IPR022357">
    <property type="entry name" value="MIP_CS"/>
</dbReference>
<evidence type="ECO:0000256" key="4">
    <source>
        <dbReference type="ARBA" id="ARBA00022475"/>
    </source>
</evidence>
<evidence type="ECO:0000256" key="7">
    <source>
        <dbReference type="ARBA" id="ARBA00023136"/>
    </source>
</evidence>
<accession>A0A917VWS2</accession>
<feature type="transmembrane region" description="Helical" evidence="9">
    <location>
        <begin position="177"/>
        <end position="198"/>
    </location>
</feature>
<feature type="transmembrane region" description="Helical" evidence="9">
    <location>
        <begin position="72"/>
        <end position="95"/>
    </location>
</feature>
<feature type="transmembrane region" description="Helical" evidence="9">
    <location>
        <begin position="248"/>
        <end position="273"/>
    </location>
</feature>
<dbReference type="Gene3D" id="1.20.1080.10">
    <property type="entry name" value="Glycerol uptake facilitator protein"/>
    <property type="match status" value="1"/>
</dbReference>
<dbReference type="PRINTS" id="PR00783">
    <property type="entry name" value="MINTRINSICP"/>
</dbReference>
<name>A0A917VWS2_9NOCA</name>
<dbReference type="InterPro" id="IPR023271">
    <property type="entry name" value="Aquaporin-like"/>
</dbReference>
<evidence type="ECO:0000256" key="3">
    <source>
        <dbReference type="ARBA" id="ARBA00022448"/>
    </source>
</evidence>
<proteinExistence type="inferred from homology"/>
<evidence type="ECO:0000256" key="5">
    <source>
        <dbReference type="ARBA" id="ARBA00022692"/>
    </source>
</evidence>
<comment type="caution">
    <text evidence="10">The sequence shown here is derived from an EMBL/GenBank/DDBJ whole genome shotgun (WGS) entry which is preliminary data.</text>
</comment>
<sequence>MCAPGSRRGGDPLGRWTGMSPTAQEKEAVLEGVEPAVPSDPKKWAAEAFGTFVLVMGGVGTAVLAGEKVGPLGVALAFGLSLLVLVYAIGPVSGCHVNPAVTVGQFLMGRLSPVSAAGYIVAQVVGGLVAGLVLFAIAKNLPAYDRAADGLGANGWGSHSPSAVTGPAGEVVIQNGYGSAAMIIIEVMLTALMVFVVLAATDRVSEIPQAGLAIGFTLAVIHLISIPVDNTSVNPARSLAVAPFQDGAMGQLWAFIVFPLIGGVLGALVYGMLFGRSRDLEV</sequence>
<evidence type="ECO:0000313" key="11">
    <source>
        <dbReference type="Proteomes" id="UP000638263"/>
    </source>
</evidence>
<comment type="similarity">
    <text evidence="2 8">Belongs to the MIP/aquaporin (TC 1.A.8) family.</text>
</comment>
<dbReference type="AlphaFoldDB" id="A0A917VWS2"/>
<reference evidence="10" key="1">
    <citation type="journal article" date="2014" name="Int. J. Syst. Evol. Microbiol.">
        <title>Complete genome sequence of Corynebacterium casei LMG S-19264T (=DSM 44701T), isolated from a smear-ripened cheese.</title>
        <authorList>
            <consortium name="US DOE Joint Genome Institute (JGI-PGF)"/>
            <person name="Walter F."/>
            <person name="Albersmeier A."/>
            <person name="Kalinowski J."/>
            <person name="Ruckert C."/>
        </authorList>
    </citation>
    <scope>NUCLEOTIDE SEQUENCE</scope>
    <source>
        <strain evidence="10">CGMCC 4.3508</strain>
    </source>
</reference>
<dbReference type="Proteomes" id="UP000638263">
    <property type="component" value="Unassembled WGS sequence"/>
</dbReference>
<dbReference type="PANTHER" id="PTHR19139">
    <property type="entry name" value="AQUAPORIN TRANSPORTER"/>
    <property type="match status" value="1"/>
</dbReference>
<feature type="transmembrane region" description="Helical" evidence="9">
    <location>
        <begin position="116"/>
        <end position="138"/>
    </location>
</feature>
<evidence type="ECO:0000256" key="6">
    <source>
        <dbReference type="ARBA" id="ARBA00022989"/>
    </source>
</evidence>
<evidence type="ECO:0000256" key="2">
    <source>
        <dbReference type="ARBA" id="ARBA00006175"/>
    </source>
</evidence>
<organism evidence="10 11">
    <name type="scientific">Nocardia jinanensis</name>
    <dbReference type="NCBI Taxonomy" id="382504"/>
    <lineage>
        <taxon>Bacteria</taxon>
        <taxon>Bacillati</taxon>
        <taxon>Actinomycetota</taxon>
        <taxon>Actinomycetes</taxon>
        <taxon>Mycobacteriales</taxon>
        <taxon>Nocardiaceae</taxon>
        <taxon>Nocardia</taxon>
    </lineage>
</organism>
<dbReference type="EMBL" id="BMMH01000016">
    <property type="protein sequence ID" value="GGL35062.1"/>
    <property type="molecule type" value="Genomic_DNA"/>
</dbReference>
<dbReference type="PROSITE" id="PS00221">
    <property type="entry name" value="MIP"/>
    <property type="match status" value="1"/>
</dbReference>
<feature type="transmembrane region" description="Helical" evidence="9">
    <location>
        <begin position="210"/>
        <end position="228"/>
    </location>
</feature>
<dbReference type="InterPro" id="IPR034294">
    <property type="entry name" value="Aquaporin_transptr"/>
</dbReference>
<keyword evidence="6 9" id="KW-1133">Transmembrane helix</keyword>
<dbReference type="SUPFAM" id="SSF81338">
    <property type="entry name" value="Aquaporin-like"/>
    <property type="match status" value="1"/>
</dbReference>
<evidence type="ECO:0000256" key="1">
    <source>
        <dbReference type="ARBA" id="ARBA00004651"/>
    </source>
</evidence>
<gene>
    <name evidence="10" type="primary">aqpZ</name>
    <name evidence="10" type="ORF">GCM10011588_57270</name>
</gene>
<keyword evidence="7 9" id="KW-0472">Membrane</keyword>
<feature type="transmembrane region" description="Helical" evidence="9">
    <location>
        <begin position="48"/>
        <end position="66"/>
    </location>
</feature>
<dbReference type="GO" id="GO:0015250">
    <property type="term" value="F:water channel activity"/>
    <property type="evidence" value="ECO:0007669"/>
    <property type="project" value="TreeGrafter"/>
</dbReference>
<evidence type="ECO:0000256" key="8">
    <source>
        <dbReference type="RuleBase" id="RU000477"/>
    </source>
</evidence>
<dbReference type="InterPro" id="IPR000425">
    <property type="entry name" value="MIP"/>
</dbReference>
<keyword evidence="11" id="KW-1185">Reference proteome</keyword>
<dbReference type="Pfam" id="PF00230">
    <property type="entry name" value="MIP"/>
    <property type="match status" value="1"/>
</dbReference>
<dbReference type="PANTHER" id="PTHR19139:SF199">
    <property type="entry name" value="MIP17260P"/>
    <property type="match status" value="1"/>
</dbReference>
<keyword evidence="3 8" id="KW-0813">Transport</keyword>
<evidence type="ECO:0000313" key="10">
    <source>
        <dbReference type="EMBL" id="GGL35062.1"/>
    </source>
</evidence>
<evidence type="ECO:0000256" key="9">
    <source>
        <dbReference type="SAM" id="Phobius"/>
    </source>
</evidence>